<dbReference type="STRING" id="13249.T1HC60"/>
<dbReference type="Pfam" id="PF16099">
    <property type="entry name" value="RMI1_C"/>
    <property type="match status" value="1"/>
</dbReference>
<dbReference type="InterPro" id="IPR042470">
    <property type="entry name" value="RMI1_N_C_sf"/>
</dbReference>
<dbReference type="VEuPathDB" id="VectorBase:RPRC001622"/>
<reference evidence="6" key="1">
    <citation type="submission" date="2015-05" db="UniProtKB">
        <authorList>
            <consortium name="EnsemblMetazoa"/>
        </authorList>
    </citation>
    <scope>IDENTIFICATION</scope>
</reference>
<proteinExistence type="inferred from homology"/>
<accession>T1HC60</accession>
<organism evidence="6 7">
    <name type="scientific">Rhodnius prolixus</name>
    <name type="common">Triatomid bug</name>
    <dbReference type="NCBI Taxonomy" id="13249"/>
    <lineage>
        <taxon>Eukaryota</taxon>
        <taxon>Metazoa</taxon>
        <taxon>Ecdysozoa</taxon>
        <taxon>Arthropoda</taxon>
        <taxon>Hexapoda</taxon>
        <taxon>Insecta</taxon>
        <taxon>Pterygota</taxon>
        <taxon>Neoptera</taxon>
        <taxon>Paraneoptera</taxon>
        <taxon>Hemiptera</taxon>
        <taxon>Heteroptera</taxon>
        <taxon>Panheteroptera</taxon>
        <taxon>Cimicomorpha</taxon>
        <taxon>Reduviidae</taxon>
        <taxon>Triatominae</taxon>
        <taxon>Rhodnius</taxon>
    </lineage>
</organism>
<feature type="domain" description="RMI1 N-terminal" evidence="5">
    <location>
        <begin position="16"/>
        <end position="64"/>
    </location>
</feature>
<dbReference type="Pfam" id="PF21000">
    <property type="entry name" value="RMI1_N_N"/>
    <property type="match status" value="1"/>
</dbReference>
<dbReference type="GO" id="GO:0000166">
    <property type="term" value="F:nucleotide binding"/>
    <property type="evidence" value="ECO:0007669"/>
    <property type="project" value="InterPro"/>
</dbReference>
<dbReference type="Gene3D" id="2.40.50.770">
    <property type="entry name" value="RecQ-mediated genome instability protein Rmi1, C-terminal domain"/>
    <property type="match status" value="1"/>
</dbReference>
<feature type="domain" description="RecQ-mediated genome instability protein 1 C-terminal OB-fold" evidence="4">
    <location>
        <begin position="510"/>
        <end position="614"/>
    </location>
</feature>
<dbReference type="GO" id="GO:0016604">
    <property type="term" value="C:nuclear body"/>
    <property type="evidence" value="ECO:0007669"/>
    <property type="project" value="TreeGrafter"/>
</dbReference>
<dbReference type="HOGENOM" id="CLU_030961_1_0_1"/>
<protein>
    <recommendedName>
        <fullName evidence="2">RecQ-mediated genome instability protein 1</fullName>
    </recommendedName>
</protein>
<name>T1HC60_RHOPR</name>
<evidence type="ECO:0000313" key="6">
    <source>
        <dbReference type="EnsemblMetazoa" id="RPRC001622-PA"/>
    </source>
</evidence>
<dbReference type="PANTHER" id="PTHR14790">
    <property type="entry name" value="RECQ-MEDIATED GENOME INSTABILITY PROTEIN 1 RMI1"/>
    <property type="match status" value="1"/>
</dbReference>
<dbReference type="InterPro" id="IPR013894">
    <property type="entry name" value="RMI1_OB"/>
</dbReference>
<evidence type="ECO:0000259" key="3">
    <source>
        <dbReference type="Pfam" id="PF08585"/>
    </source>
</evidence>
<dbReference type="Proteomes" id="UP000015103">
    <property type="component" value="Unassembled WGS sequence"/>
</dbReference>
<evidence type="ECO:0000259" key="5">
    <source>
        <dbReference type="Pfam" id="PF21000"/>
    </source>
</evidence>
<sequence length="617" mass="69140">MSSVDLEMRQIDNLFKNKGIILTSSNTWLKSCVECFRTQCNSYSTKQLLDFVFEQWLLADLREVRSFSLPKECKTSDKFTLIGKHAIQLNFSIDVGNSGYMQLQKIRKPNFGENLNVDSEREHGDRAHGAENVSGKRALKLEISDGQMTVVGFEYRPIPCLRNPVPGEKALLKGPIECRKGILMLTDKNIEILGGEVDTLLIPNAVCNILARTLGQPEDPNPYKKQIESAQSDDVYLSNCLDEDNDALIMLAEKVENSISSQQSRTITNTIPTNCSTLNTQSVGGLDLEDDDFDLIAAQTASLAEMQATSQEGQRKDELRSKKRACTPVRTSEKIEAVPQLKNTISTVRTYTNSSDIVEYIDMNDPKRLKKELEQSYGTGRCYMEGHLDGITSVTEQNKNLSNKQNMVQASCSSSAFSHHKSEENPTKYKLFNSSLSSSTSSQEISNSQTKPLNIIASENAVSDREEISPSWMSDDYEEMNSEQGDSEPISDNTEIFYQPYPPRNFPAVRVVRGQVVRLSEKLSLKNDKWCLSAVVSANGLEIEMDFASEVLDKIFGVTATELIARKKDLKTNPAAKEQMNRLLKDSQLRIKNLQCEMVIRFPSVMAKPVIIDVIQK</sequence>
<dbReference type="SMART" id="SM01161">
    <property type="entry name" value="DUF1767"/>
    <property type="match status" value="1"/>
</dbReference>
<evidence type="ECO:0000256" key="1">
    <source>
        <dbReference type="ARBA" id="ARBA00006395"/>
    </source>
</evidence>
<evidence type="ECO:0000259" key="4">
    <source>
        <dbReference type="Pfam" id="PF16099"/>
    </source>
</evidence>
<dbReference type="PANTHER" id="PTHR14790:SF15">
    <property type="entry name" value="RECQ-MEDIATED GENOME INSTABILITY PROTEIN 1"/>
    <property type="match status" value="1"/>
</dbReference>
<dbReference type="eggNOG" id="KOG3683">
    <property type="taxonomic scope" value="Eukaryota"/>
</dbReference>
<dbReference type="GO" id="GO:0000712">
    <property type="term" value="P:resolution of meiotic recombination intermediates"/>
    <property type="evidence" value="ECO:0007669"/>
    <property type="project" value="TreeGrafter"/>
</dbReference>
<keyword evidence="7" id="KW-1185">Reference proteome</keyword>
<dbReference type="AlphaFoldDB" id="T1HC60"/>
<dbReference type="EnsemblMetazoa" id="RPRC001622-RA">
    <property type="protein sequence ID" value="RPRC001622-PA"/>
    <property type="gene ID" value="RPRC001622"/>
</dbReference>
<dbReference type="InterPro" id="IPR032199">
    <property type="entry name" value="RMI1_C"/>
</dbReference>
<comment type="similarity">
    <text evidence="1">Belongs to the RMI1 family.</text>
</comment>
<dbReference type="EMBL" id="ACPB03001814">
    <property type="status" value="NOT_ANNOTATED_CDS"/>
    <property type="molecule type" value="Genomic_DNA"/>
</dbReference>
<dbReference type="InParanoid" id="T1HC60"/>
<evidence type="ECO:0000313" key="7">
    <source>
        <dbReference type="Proteomes" id="UP000015103"/>
    </source>
</evidence>
<dbReference type="InterPro" id="IPR049363">
    <property type="entry name" value="RMI1_N"/>
</dbReference>
<dbReference type="Pfam" id="PF08585">
    <property type="entry name" value="RMI1_N_C"/>
    <property type="match status" value="1"/>
</dbReference>
<dbReference type="GO" id="GO:0000724">
    <property type="term" value="P:double-strand break repair via homologous recombination"/>
    <property type="evidence" value="ECO:0007669"/>
    <property type="project" value="TreeGrafter"/>
</dbReference>
<feature type="domain" description="RecQ mediated genome instability protein 1 OB-fold" evidence="3">
    <location>
        <begin position="69"/>
        <end position="204"/>
    </location>
</feature>
<evidence type="ECO:0000256" key="2">
    <source>
        <dbReference type="ARBA" id="ARBA00018987"/>
    </source>
</evidence>
<dbReference type="GO" id="GO:0031422">
    <property type="term" value="C:RecQ family helicase-topoisomerase III complex"/>
    <property type="evidence" value="ECO:0007669"/>
    <property type="project" value="TreeGrafter"/>
</dbReference>